<evidence type="ECO:0000313" key="10">
    <source>
        <dbReference type="Proteomes" id="UP000312397"/>
    </source>
</evidence>
<dbReference type="PRINTS" id="PR01045">
    <property type="entry name" value="TRNASYNTHGB"/>
</dbReference>
<evidence type="ECO:0000256" key="8">
    <source>
        <dbReference type="HAMAP-Rule" id="MF_00255"/>
    </source>
</evidence>
<keyword evidence="4 8" id="KW-0067">ATP-binding</keyword>
<dbReference type="SUPFAM" id="SSF109604">
    <property type="entry name" value="HD-domain/PDEase-like"/>
    <property type="match status" value="1"/>
</dbReference>
<keyword evidence="3 8" id="KW-0547">Nucleotide-binding</keyword>
<keyword evidence="2 8" id="KW-0436">Ligase</keyword>
<evidence type="ECO:0000313" key="9">
    <source>
        <dbReference type="EMBL" id="TNO43287.1"/>
    </source>
</evidence>
<keyword evidence="5 8" id="KW-0648">Protein biosynthesis</keyword>
<sequence length="665" mass="76532">MSELLIEIGTEELPAIPLLKELTNIEKKWKNILEEYRLVSDFKFYYTPRRLVFFHENFADKQEDSFAEFIGSPKNVAYKDGVLTPAGQSFLQKAGISENELAFKEIKGKEVLYHQKATKGLQSQEILGEMIEKFLKSLSFGKSMRWGANSFEFIRAIRSIACILNDELVNFQSYGVKSAKKTFIHRSVSYDLQDFNNAKEYFELLEKNYIILDPIKRKEKILEQFKLIESQKNIQIGEDEELLAEVVAITEYPNALVGSFEKEFLEIPNEVIITSMRENQRYFAVFNDKGLSNHFIVVSNAVCKDYSKIIHGNERVLRARLSDAMFFYQNDLQNGLKPEKLAKITYLEGLGTMQDKSLREIKIAEILCQMLLHNDKIENISTALKYAKADLATQMVYEFTDLQGIMGSYYAQKMGLDYEICLAIKEQYLPNSEQAPLPSTEFSSIVALANKLDTLIGLFSIGKIPSGTKDPYALRRAANGIIKIALNLNKEFDIQILLEKLSSHYKSFDMQILKDFIFERLYTFYTVNASFVKAVLSSQNTDLIHINQSVNTLIELSKKDNFNENFATFKRLANIATKNPHKVDESLFVQEAESKLYKAFQEKTKANSLQEKLENLFALKPFIDEFFNQVMINAEDEKLKNNRQALVYEIYAEFLKIADLKELSL</sequence>
<evidence type="ECO:0000256" key="7">
    <source>
        <dbReference type="ARBA" id="ARBA00047937"/>
    </source>
</evidence>
<evidence type="ECO:0000256" key="4">
    <source>
        <dbReference type="ARBA" id="ARBA00022840"/>
    </source>
</evidence>
<evidence type="ECO:0000256" key="1">
    <source>
        <dbReference type="ARBA" id="ARBA00008226"/>
    </source>
</evidence>
<evidence type="ECO:0000256" key="6">
    <source>
        <dbReference type="ARBA" id="ARBA00023146"/>
    </source>
</evidence>
<dbReference type="GO" id="GO:0005829">
    <property type="term" value="C:cytosol"/>
    <property type="evidence" value="ECO:0007669"/>
    <property type="project" value="TreeGrafter"/>
</dbReference>
<comment type="caution">
    <text evidence="9">The sequence shown here is derived from an EMBL/GenBank/DDBJ whole genome shotgun (WGS) entry which is preliminary data.</text>
</comment>
<dbReference type="Proteomes" id="UP000312397">
    <property type="component" value="Unassembled WGS sequence"/>
</dbReference>
<dbReference type="EC" id="6.1.1.14" evidence="8"/>
<dbReference type="Pfam" id="PF02092">
    <property type="entry name" value="tRNA_synt_2f"/>
    <property type="match status" value="1"/>
</dbReference>
<dbReference type="PROSITE" id="PS50861">
    <property type="entry name" value="AA_TRNA_LIGASE_II_GLYAB"/>
    <property type="match status" value="1"/>
</dbReference>
<name>A0A5C4YFZ1_CAMJU</name>
<dbReference type="RefSeq" id="WP_251831031.1">
    <property type="nucleotide sequence ID" value="NZ_VEVS01000002.1"/>
</dbReference>
<reference evidence="9 10" key="1">
    <citation type="submission" date="2019-06" db="EMBL/GenBank/DDBJ databases">
        <title>Epidemiology of MDR Campylobacter spp.</title>
        <authorList>
            <person name="Addetia A."/>
            <person name="Greninger A."/>
            <person name="Fang F."/>
        </authorList>
    </citation>
    <scope>NUCLEOTIDE SEQUENCE [LARGE SCALE GENOMIC DNA]</scope>
    <source>
        <strain evidence="9 10">HMC314</strain>
    </source>
</reference>
<dbReference type="NCBIfam" id="TIGR00211">
    <property type="entry name" value="glyS"/>
    <property type="match status" value="1"/>
</dbReference>
<dbReference type="GO" id="GO:0006426">
    <property type="term" value="P:glycyl-tRNA aminoacylation"/>
    <property type="evidence" value="ECO:0007669"/>
    <property type="project" value="UniProtKB-UniRule"/>
</dbReference>
<keyword evidence="8" id="KW-0963">Cytoplasm</keyword>
<proteinExistence type="inferred from homology"/>
<dbReference type="EMBL" id="VEVS01000002">
    <property type="protein sequence ID" value="TNO43287.1"/>
    <property type="molecule type" value="Genomic_DNA"/>
</dbReference>
<accession>A0A5C4YFZ1</accession>
<dbReference type="GO" id="GO:0005524">
    <property type="term" value="F:ATP binding"/>
    <property type="evidence" value="ECO:0007669"/>
    <property type="project" value="UniProtKB-UniRule"/>
</dbReference>
<protein>
    <recommendedName>
        <fullName evidence="8">Glycine--tRNA ligase beta subunit</fullName>
        <ecNumber evidence="8">6.1.1.14</ecNumber>
    </recommendedName>
    <alternativeName>
        <fullName evidence="8">Glycyl-tRNA synthetase beta subunit</fullName>
        <shortName evidence="8">GlyRS</shortName>
    </alternativeName>
</protein>
<organism evidence="9 10">
    <name type="scientific">Campylobacter jejuni</name>
    <dbReference type="NCBI Taxonomy" id="197"/>
    <lineage>
        <taxon>Bacteria</taxon>
        <taxon>Pseudomonadati</taxon>
        <taxon>Campylobacterota</taxon>
        <taxon>Epsilonproteobacteria</taxon>
        <taxon>Campylobacterales</taxon>
        <taxon>Campylobacteraceae</taxon>
        <taxon>Campylobacter</taxon>
    </lineage>
</organism>
<evidence type="ECO:0000256" key="2">
    <source>
        <dbReference type="ARBA" id="ARBA00022598"/>
    </source>
</evidence>
<keyword evidence="6 8" id="KW-0030">Aminoacyl-tRNA synthetase</keyword>
<evidence type="ECO:0000256" key="5">
    <source>
        <dbReference type="ARBA" id="ARBA00022917"/>
    </source>
</evidence>
<evidence type="ECO:0000256" key="3">
    <source>
        <dbReference type="ARBA" id="ARBA00022741"/>
    </source>
</evidence>
<comment type="subcellular location">
    <subcellularLocation>
        <location evidence="8">Cytoplasm</location>
    </subcellularLocation>
</comment>
<dbReference type="HAMAP" id="MF_00255">
    <property type="entry name" value="Gly_tRNA_synth_beta"/>
    <property type="match status" value="1"/>
</dbReference>
<dbReference type="PANTHER" id="PTHR30075:SF2">
    <property type="entry name" value="GLYCINE--TRNA LIGASE, CHLOROPLASTIC_MITOCHONDRIAL 2"/>
    <property type="match status" value="1"/>
</dbReference>
<gene>
    <name evidence="8" type="primary">glyS</name>
    <name evidence="9" type="ORF">FH034_01395</name>
</gene>
<comment type="catalytic activity">
    <reaction evidence="7 8">
        <text>tRNA(Gly) + glycine + ATP = glycyl-tRNA(Gly) + AMP + diphosphate</text>
        <dbReference type="Rhea" id="RHEA:16013"/>
        <dbReference type="Rhea" id="RHEA-COMP:9664"/>
        <dbReference type="Rhea" id="RHEA-COMP:9683"/>
        <dbReference type="ChEBI" id="CHEBI:30616"/>
        <dbReference type="ChEBI" id="CHEBI:33019"/>
        <dbReference type="ChEBI" id="CHEBI:57305"/>
        <dbReference type="ChEBI" id="CHEBI:78442"/>
        <dbReference type="ChEBI" id="CHEBI:78522"/>
        <dbReference type="ChEBI" id="CHEBI:456215"/>
        <dbReference type="EC" id="6.1.1.14"/>
    </reaction>
</comment>
<comment type="similarity">
    <text evidence="1 8">Belongs to the class-II aminoacyl-tRNA synthetase family.</text>
</comment>
<dbReference type="InterPro" id="IPR015944">
    <property type="entry name" value="Gly-tRNA-synth_bsu"/>
</dbReference>
<dbReference type="GO" id="GO:0004820">
    <property type="term" value="F:glycine-tRNA ligase activity"/>
    <property type="evidence" value="ECO:0007669"/>
    <property type="project" value="UniProtKB-UniRule"/>
</dbReference>
<dbReference type="InterPro" id="IPR006194">
    <property type="entry name" value="Gly-tRNA-synth_heterodimer"/>
</dbReference>
<dbReference type="AlphaFoldDB" id="A0A5C4YFZ1"/>
<comment type="subunit">
    <text evidence="8">Tetramer of two alpha and two beta subunits.</text>
</comment>
<dbReference type="PANTHER" id="PTHR30075">
    <property type="entry name" value="GLYCYL-TRNA SYNTHETASE"/>
    <property type="match status" value="1"/>
</dbReference>